<dbReference type="EMBL" id="BSFK01000005">
    <property type="protein sequence ID" value="GLK75994.1"/>
    <property type="molecule type" value="Genomic_DNA"/>
</dbReference>
<feature type="region of interest" description="Disordered" evidence="1">
    <location>
        <begin position="105"/>
        <end position="128"/>
    </location>
</feature>
<comment type="caution">
    <text evidence="2">The sequence shown here is derived from an EMBL/GenBank/DDBJ whole genome shotgun (WGS) entry which is preliminary data.</text>
</comment>
<evidence type="ECO:0000256" key="1">
    <source>
        <dbReference type="SAM" id="MobiDB-lite"/>
    </source>
</evidence>
<reference evidence="2" key="1">
    <citation type="journal article" date="2014" name="Int. J. Syst. Evol. Microbiol.">
        <title>Complete genome sequence of Corynebacterium casei LMG S-19264T (=DSM 44701T), isolated from a smear-ripened cheese.</title>
        <authorList>
            <consortium name="US DOE Joint Genome Institute (JGI-PGF)"/>
            <person name="Walter F."/>
            <person name="Albersmeier A."/>
            <person name="Kalinowski J."/>
            <person name="Ruckert C."/>
        </authorList>
    </citation>
    <scope>NUCLEOTIDE SEQUENCE</scope>
    <source>
        <strain evidence="2">VKM B-2555</strain>
    </source>
</reference>
<keyword evidence="3" id="KW-1185">Reference proteome</keyword>
<proteinExistence type="predicted"/>
<gene>
    <name evidence="2" type="ORF">GCM10008171_12480</name>
</gene>
<dbReference type="AlphaFoldDB" id="A0A9W6JHR8"/>
<evidence type="ECO:0008006" key="4">
    <source>
        <dbReference type="Google" id="ProtNLM"/>
    </source>
</evidence>
<protein>
    <recommendedName>
        <fullName evidence="4">Transfer Agent</fullName>
    </recommendedName>
</protein>
<dbReference type="InterPro" id="IPR021791">
    <property type="entry name" value="Phage_TAC_11"/>
</dbReference>
<dbReference type="Pfam" id="PF11836">
    <property type="entry name" value="Phage_TAC_11"/>
    <property type="match status" value="1"/>
</dbReference>
<name>A0A9W6JHR8_9HYPH</name>
<feature type="compositionally biased region" description="Low complexity" evidence="1">
    <location>
        <begin position="112"/>
        <end position="122"/>
    </location>
</feature>
<evidence type="ECO:0000313" key="3">
    <source>
        <dbReference type="Proteomes" id="UP001143364"/>
    </source>
</evidence>
<dbReference type="Proteomes" id="UP001143364">
    <property type="component" value="Unassembled WGS sequence"/>
</dbReference>
<organism evidence="2 3">
    <name type="scientific">Methylopila jiangsuensis</name>
    <dbReference type="NCBI Taxonomy" id="586230"/>
    <lineage>
        <taxon>Bacteria</taxon>
        <taxon>Pseudomonadati</taxon>
        <taxon>Pseudomonadota</taxon>
        <taxon>Alphaproteobacteria</taxon>
        <taxon>Hyphomicrobiales</taxon>
        <taxon>Methylopilaceae</taxon>
        <taxon>Methylopila</taxon>
    </lineage>
</organism>
<accession>A0A9W6JHR8</accession>
<reference evidence="2" key="2">
    <citation type="submission" date="2023-01" db="EMBL/GenBank/DDBJ databases">
        <authorList>
            <person name="Sun Q."/>
            <person name="Evtushenko L."/>
        </authorList>
    </citation>
    <scope>NUCLEOTIDE SEQUENCE</scope>
    <source>
        <strain evidence="2">VKM B-2555</strain>
    </source>
</reference>
<sequence>MPVNRRRGEVEAVFDGRPHRLVLTLGALAELEDAFGVADLVALAERFEHGRLSARDAARILAAGLRGGGTEIDEAGAARLTHDDGAAGFVRVVAELLAATFGGGDGGGGEGAAEAAGPLARAPSPGTS</sequence>
<dbReference type="RefSeq" id="WP_271203921.1">
    <property type="nucleotide sequence ID" value="NZ_BSFK01000005.1"/>
</dbReference>
<evidence type="ECO:0000313" key="2">
    <source>
        <dbReference type="EMBL" id="GLK75994.1"/>
    </source>
</evidence>